<keyword evidence="3" id="KW-1185">Reference proteome</keyword>
<feature type="compositionally biased region" description="Basic and acidic residues" evidence="1">
    <location>
        <begin position="1"/>
        <end position="10"/>
    </location>
</feature>
<gene>
    <name evidence="2" type="ORF">HAX54_024783</name>
</gene>
<feature type="region of interest" description="Disordered" evidence="1">
    <location>
        <begin position="1"/>
        <end position="36"/>
    </location>
</feature>
<sequence length="61" mass="6571">TMESKGKEVNLVEPSLKRTTKGNKGSSSSASKAGPVKEIWSGQAVVEHHGLTWFNSQKTSQ</sequence>
<accession>A0ABS8V0J2</accession>
<feature type="non-terminal residue" evidence="2">
    <location>
        <position position="61"/>
    </location>
</feature>
<dbReference type="Proteomes" id="UP000823775">
    <property type="component" value="Unassembled WGS sequence"/>
</dbReference>
<proteinExistence type="predicted"/>
<feature type="compositionally biased region" description="Low complexity" evidence="1">
    <location>
        <begin position="24"/>
        <end position="34"/>
    </location>
</feature>
<protein>
    <submittedName>
        <fullName evidence="2">Uncharacterized protein</fullName>
    </submittedName>
</protein>
<organism evidence="2 3">
    <name type="scientific">Datura stramonium</name>
    <name type="common">Jimsonweed</name>
    <name type="synonym">Common thornapple</name>
    <dbReference type="NCBI Taxonomy" id="4076"/>
    <lineage>
        <taxon>Eukaryota</taxon>
        <taxon>Viridiplantae</taxon>
        <taxon>Streptophyta</taxon>
        <taxon>Embryophyta</taxon>
        <taxon>Tracheophyta</taxon>
        <taxon>Spermatophyta</taxon>
        <taxon>Magnoliopsida</taxon>
        <taxon>eudicotyledons</taxon>
        <taxon>Gunneridae</taxon>
        <taxon>Pentapetalae</taxon>
        <taxon>asterids</taxon>
        <taxon>lamiids</taxon>
        <taxon>Solanales</taxon>
        <taxon>Solanaceae</taxon>
        <taxon>Solanoideae</taxon>
        <taxon>Datureae</taxon>
        <taxon>Datura</taxon>
    </lineage>
</organism>
<dbReference type="EMBL" id="JACEIK010003006">
    <property type="protein sequence ID" value="MCD9639871.1"/>
    <property type="molecule type" value="Genomic_DNA"/>
</dbReference>
<name>A0ABS8V0J2_DATST</name>
<evidence type="ECO:0000313" key="3">
    <source>
        <dbReference type="Proteomes" id="UP000823775"/>
    </source>
</evidence>
<comment type="caution">
    <text evidence="2">The sequence shown here is derived from an EMBL/GenBank/DDBJ whole genome shotgun (WGS) entry which is preliminary data.</text>
</comment>
<evidence type="ECO:0000256" key="1">
    <source>
        <dbReference type="SAM" id="MobiDB-lite"/>
    </source>
</evidence>
<reference evidence="2 3" key="1">
    <citation type="journal article" date="2021" name="BMC Genomics">
        <title>Datura genome reveals duplications of psychoactive alkaloid biosynthetic genes and high mutation rate following tissue culture.</title>
        <authorList>
            <person name="Rajewski A."/>
            <person name="Carter-House D."/>
            <person name="Stajich J."/>
            <person name="Litt A."/>
        </authorList>
    </citation>
    <scope>NUCLEOTIDE SEQUENCE [LARGE SCALE GENOMIC DNA]</scope>
    <source>
        <strain evidence="2">AR-01</strain>
    </source>
</reference>
<feature type="non-terminal residue" evidence="2">
    <location>
        <position position="1"/>
    </location>
</feature>
<evidence type="ECO:0000313" key="2">
    <source>
        <dbReference type="EMBL" id="MCD9639871.1"/>
    </source>
</evidence>